<comment type="pathway">
    <text evidence="11">Porphyrin-containing compound metabolism.</text>
</comment>
<feature type="transmembrane region" description="Helical" evidence="12">
    <location>
        <begin position="283"/>
        <end position="303"/>
    </location>
</feature>
<evidence type="ECO:0000256" key="1">
    <source>
        <dbReference type="ARBA" id="ARBA00004141"/>
    </source>
</evidence>
<dbReference type="GO" id="GO:0016491">
    <property type="term" value="F:oxidoreductase activity"/>
    <property type="evidence" value="ECO:0007669"/>
    <property type="project" value="UniProtKB-KW"/>
</dbReference>
<evidence type="ECO:0000256" key="5">
    <source>
        <dbReference type="ARBA" id="ARBA00022989"/>
    </source>
</evidence>
<dbReference type="PANTHER" id="PTHR35457:SF1">
    <property type="entry name" value="HEME A SYNTHASE"/>
    <property type="match status" value="1"/>
</dbReference>
<dbReference type="GO" id="GO:0046872">
    <property type="term" value="F:metal ion binding"/>
    <property type="evidence" value="ECO:0007669"/>
    <property type="project" value="UniProtKB-KW"/>
</dbReference>
<keyword evidence="8" id="KW-0350">Heme biosynthesis</keyword>
<dbReference type="InterPro" id="IPR003780">
    <property type="entry name" value="COX15/CtaA_fam"/>
</dbReference>
<dbReference type="eggNOG" id="COG1612">
    <property type="taxonomic scope" value="Bacteria"/>
</dbReference>
<keyword evidence="2" id="KW-1003">Cell membrane</keyword>
<keyword evidence="9 12" id="KW-0472">Membrane</keyword>
<evidence type="ECO:0000313" key="14">
    <source>
        <dbReference type="Proteomes" id="UP000002383"/>
    </source>
</evidence>
<evidence type="ECO:0000256" key="7">
    <source>
        <dbReference type="ARBA" id="ARBA00023004"/>
    </source>
</evidence>
<dbReference type="InterPro" id="IPR050450">
    <property type="entry name" value="COX15/CtaA_HemeA_synthase"/>
</dbReference>
<keyword evidence="7" id="KW-0408">Iron</keyword>
<evidence type="ECO:0000256" key="2">
    <source>
        <dbReference type="ARBA" id="ARBA00022475"/>
    </source>
</evidence>
<accession>B8GPF1</accession>
<evidence type="ECO:0000313" key="13">
    <source>
        <dbReference type="EMBL" id="ACL74071.1"/>
    </source>
</evidence>
<keyword evidence="14" id="KW-1185">Reference proteome</keyword>
<feature type="transmembrane region" description="Helical" evidence="12">
    <location>
        <begin position="176"/>
        <end position="194"/>
    </location>
</feature>
<dbReference type="GO" id="GO:0006784">
    <property type="term" value="P:heme A biosynthetic process"/>
    <property type="evidence" value="ECO:0007669"/>
    <property type="project" value="InterPro"/>
</dbReference>
<keyword evidence="3 12" id="KW-0812">Transmembrane</keyword>
<keyword evidence="10" id="KW-1015">Disulfide bond</keyword>
<sequence precursor="true">MTAERLFRQSLRLSLVLTLIVIVLGAWVRLSDAGLGCPDWPGCYGRLLAPTQAPHIERANEVFPERPVEVAKAWKEMVHRYAAGMLGLLVLFMAVLAWRGRRRPGQPVVLPFVLLGVVIFQAALGMWTVTLQLKPAIVTAHLLGGFTTLALLWWMVLSTRRAGPPEGAAPRAAGPLVLVALAVLVVQITLGGWVSTNYAALACPDFPKCQMQWWPENTDFSEGFVLWRGTGVDYEFGVLDGPARTAIHLTHRIGALTTLLVLGGLGLWLLARARGAVRAVAGAVLVLLVAQLSLGISNVVFYLPLPVAVAHNAGAALLLLSVLALIYVLRSPRVRTAAS</sequence>
<evidence type="ECO:0000256" key="6">
    <source>
        <dbReference type="ARBA" id="ARBA00023002"/>
    </source>
</evidence>
<dbReference type="GO" id="GO:0016020">
    <property type="term" value="C:membrane"/>
    <property type="evidence" value="ECO:0007669"/>
    <property type="project" value="UniProtKB-SubCell"/>
</dbReference>
<keyword evidence="6" id="KW-0560">Oxidoreductase</keyword>
<evidence type="ECO:0000256" key="9">
    <source>
        <dbReference type="ARBA" id="ARBA00023136"/>
    </source>
</evidence>
<evidence type="ECO:0000256" key="4">
    <source>
        <dbReference type="ARBA" id="ARBA00022723"/>
    </source>
</evidence>
<evidence type="ECO:0000256" key="10">
    <source>
        <dbReference type="ARBA" id="ARBA00023157"/>
    </source>
</evidence>
<dbReference type="Pfam" id="PF02628">
    <property type="entry name" value="COX15-CtaA"/>
    <property type="match status" value="1"/>
</dbReference>
<gene>
    <name evidence="13" type="ordered locus">Tgr7_3001</name>
</gene>
<dbReference type="KEGG" id="tgr:Tgr7_3001"/>
<proteinExistence type="predicted"/>
<dbReference type="OrthoDB" id="1447144at2"/>
<feature type="transmembrane region" description="Helical" evidence="12">
    <location>
        <begin position="253"/>
        <end position="271"/>
    </location>
</feature>
<reference evidence="13 14" key="1">
    <citation type="journal article" date="2011" name="Stand. Genomic Sci.">
        <title>Complete genome sequence of 'Thioalkalivibrio sulfidophilus' HL-EbGr7.</title>
        <authorList>
            <person name="Muyzer G."/>
            <person name="Sorokin D.Y."/>
            <person name="Mavromatis K."/>
            <person name="Lapidus A."/>
            <person name="Clum A."/>
            <person name="Ivanova N."/>
            <person name="Pati A."/>
            <person name="d'Haeseleer P."/>
            <person name="Woyke T."/>
            <person name="Kyrpides N.C."/>
        </authorList>
    </citation>
    <scope>NUCLEOTIDE SEQUENCE [LARGE SCALE GENOMIC DNA]</scope>
    <source>
        <strain evidence="13 14">HL-EbGR7</strain>
    </source>
</reference>
<feature type="transmembrane region" description="Helical" evidence="12">
    <location>
        <begin position="12"/>
        <end position="30"/>
    </location>
</feature>
<keyword evidence="5 12" id="KW-1133">Transmembrane helix</keyword>
<dbReference type="HOGENOM" id="CLU_041525_0_0_6"/>
<dbReference type="STRING" id="396588.Tgr7_3001"/>
<evidence type="ECO:0000256" key="3">
    <source>
        <dbReference type="ARBA" id="ARBA00022692"/>
    </source>
</evidence>
<name>B8GPF1_THISH</name>
<dbReference type="Proteomes" id="UP000002383">
    <property type="component" value="Chromosome"/>
</dbReference>
<organism evidence="13 14">
    <name type="scientific">Thioalkalivibrio sulfidiphilus (strain HL-EbGR7)</name>
    <dbReference type="NCBI Taxonomy" id="396588"/>
    <lineage>
        <taxon>Bacteria</taxon>
        <taxon>Pseudomonadati</taxon>
        <taxon>Pseudomonadota</taxon>
        <taxon>Gammaproteobacteria</taxon>
        <taxon>Chromatiales</taxon>
        <taxon>Ectothiorhodospiraceae</taxon>
        <taxon>Thioalkalivibrio</taxon>
    </lineage>
</organism>
<evidence type="ECO:0000256" key="12">
    <source>
        <dbReference type="SAM" id="Phobius"/>
    </source>
</evidence>
<dbReference type="PANTHER" id="PTHR35457">
    <property type="entry name" value="HEME A SYNTHASE"/>
    <property type="match status" value="1"/>
</dbReference>
<evidence type="ECO:0000256" key="8">
    <source>
        <dbReference type="ARBA" id="ARBA00023133"/>
    </source>
</evidence>
<evidence type="ECO:0000256" key="11">
    <source>
        <dbReference type="ARBA" id="ARBA00023444"/>
    </source>
</evidence>
<feature type="transmembrane region" description="Helical" evidence="12">
    <location>
        <begin position="309"/>
        <end position="329"/>
    </location>
</feature>
<keyword evidence="4" id="KW-0479">Metal-binding</keyword>
<feature type="transmembrane region" description="Helical" evidence="12">
    <location>
        <begin position="110"/>
        <end position="130"/>
    </location>
</feature>
<dbReference type="RefSeq" id="WP_012639534.1">
    <property type="nucleotide sequence ID" value="NC_011901.1"/>
</dbReference>
<comment type="subcellular location">
    <subcellularLocation>
        <location evidence="1">Membrane</location>
        <topology evidence="1">Multi-pass membrane protein</topology>
    </subcellularLocation>
</comment>
<feature type="transmembrane region" description="Helical" evidence="12">
    <location>
        <begin position="81"/>
        <end position="98"/>
    </location>
</feature>
<dbReference type="AlphaFoldDB" id="B8GPF1"/>
<dbReference type="EMBL" id="CP001339">
    <property type="protein sequence ID" value="ACL74071.1"/>
    <property type="molecule type" value="Genomic_DNA"/>
</dbReference>
<feature type="transmembrane region" description="Helical" evidence="12">
    <location>
        <begin position="136"/>
        <end position="156"/>
    </location>
</feature>
<protein>
    <submittedName>
        <fullName evidence="13">Cytochrome oxidase assembly</fullName>
    </submittedName>
</protein>